<organism evidence="3">
    <name type="scientific">Candidatus Kentrum sp. UNK</name>
    <dbReference type="NCBI Taxonomy" id="2126344"/>
    <lineage>
        <taxon>Bacteria</taxon>
        <taxon>Pseudomonadati</taxon>
        <taxon>Pseudomonadota</taxon>
        <taxon>Gammaproteobacteria</taxon>
        <taxon>Candidatus Kentrum</taxon>
    </lineage>
</organism>
<reference evidence="3" key="1">
    <citation type="submission" date="2019-02" db="EMBL/GenBank/DDBJ databases">
        <authorList>
            <person name="Gruber-Vodicka R. H."/>
            <person name="Seah K. B. B."/>
        </authorList>
    </citation>
    <scope>NUCLEOTIDE SEQUENCE</scope>
    <source>
        <strain evidence="3">BECK_BY19</strain>
        <strain evidence="2">BECK_BY8</strain>
    </source>
</reference>
<sequence>MTIKLALAGLSKCFDTKTVAVDQAVFNAGRITKLYGTVATKGDHTSLTSWRVSRLIEASGRDVIVSLEQLRALHPMNGSSTTNLRYLPGNTEPETQPSNHLRRAGFDLPDFLTRLGIPYELRHEGGDRYKLAHCPFNSEHGKGYAAIFRRPNGVLGFKCLHNACADKRWQDVRALVDGARETRAKKLHRQLARTQTDSSTAAPGATLRA</sequence>
<evidence type="ECO:0000256" key="1">
    <source>
        <dbReference type="SAM" id="MobiDB-lite"/>
    </source>
</evidence>
<feature type="region of interest" description="Disordered" evidence="1">
    <location>
        <begin position="190"/>
        <end position="209"/>
    </location>
</feature>
<dbReference type="AlphaFoldDB" id="A0A451AQC7"/>
<protein>
    <submittedName>
        <fullName evidence="3">Uncharacterized protein</fullName>
    </submittedName>
</protein>
<dbReference type="EMBL" id="CAADFZ010000002">
    <property type="protein sequence ID" value="VFK58142.1"/>
    <property type="molecule type" value="Genomic_DNA"/>
</dbReference>
<proteinExistence type="predicted"/>
<gene>
    <name evidence="2" type="ORF">BECKUNK1418G_GA0071005_100220</name>
    <name evidence="3" type="ORF">BECKUNK1418H_GA0071006_100120</name>
</gene>
<evidence type="ECO:0000313" key="2">
    <source>
        <dbReference type="EMBL" id="VFK58142.1"/>
    </source>
</evidence>
<dbReference type="EMBL" id="CAADGD010000001">
    <property type="protein sequence ID" value="VFK68261.1"/>
    <property type="molecule type" value="Genomic_DNA"/>
</dbReference>
<feature type="compositionally biased region" description="Polar residues" evidence="1">
    <location>
        <begin position="192"/>
        <end position="201"/>
    </location>
</feature>
<evidence type="ECO:0000313" key="3">
    <source>
        <dbReference type="EMBL" id="VFK68261.1"/>
    </source>
</evidence>
<name>A0A451AQC7_9GAMM</name>
<accession>A0A451AQC7</accession>